<dbReference type="GO" id="GO:0009264">
    <property type="term" value="P:deoxyribonucleotide catabolic process"/>
    <property type="evidence" value="ECO:0007669"/>
    <property type="project" value="InterPro"/>
</dbReference>
<dbReference type="SUPFAM" id="SSF56784">
    <property type="entry name" value="HAD-like"/>
    <property type="match status" value="1"/>
</dbReference>
<evidence type="ECO:0000256" key="2">
    <source>
        <dbReference type="ARBA" id="ARBA00022801"/>
    </source>
</evidence>
<feature type="active site" description="Nucleophile" evidence="4">
    <location>
        <position position="8"/>
    </location>
</feature>
<dbReference type="eggNOG" id="COG5663">
    <property type="taxonomic scope" value="Bacteria"/>
</dbReference>
<protein>
    <recommendedName>
        <fullName evidence="3">Nucleotidase</fullName>
        <ecNumber evidence="3">3.1.3.-</ecNumber>
    </recommendedName>
</protein>
<dbReference type="InterPro" id="IPR023214">
    <property type="entry name" value="HAD_sf"/>
</dbReference>
<dbReference type="PANTHER" id="PTHR35134:SF2">
    <property type="entry name" value="NUCLEOTIDASE YQFW-RELATED"/>
    <property type="match status" value="1"/>
</dbReference>
<dbReference type="InterPro" id="IPR052419">
    <property type="entry name" value="5_3-deoxyribonucleotidase-like"/>
</dbReference>
<comment type="caution">
    <text evidence="5">The sequence shown here is derived from an EMBL/GenBank/DDBJ whole genome shotgun (WGS) entry which is preliminary data.</text>
</comment>
<dbReference type="InterPro" id="IPR010708">
    <property type="entry name" value="5'(3')-deoxyribonucleotidase"/>
</dbReference>
<gene>
    <name evidence="5" type="ORF">HMPREF0634_1362</name>
</gene>
<feature type="active site" description="Proton donor" evidence="4">
    <location>
        <position position="10"/>
    </location>
</feature>
<evidence type="ECO:0000313" key="6">
    <source>
        <dbReference type="Proteomes" id="UP000003244"/>
    </source>
</evidence>
<evidence type="ECO:0000256" key="4">
    <source>
        <dbReference type="PIRSR" id="PIRSR610708-1"/>
    </source>
</evidence>
<accession>E0E4I5</accession>
<keyword evidence="2 3" id="KW-0378">Hydrolase</keyword>
<dbReference type="STRING" id="596315.HMPREF0634_1362"/>
<dbReference type="OrthoDB" id="2471595at2"/>
<evidence type="ECO:0000256" key="3">
    <source>
        <dbReference type="PIRNR" id="PIRNR021362"/>
    </source>
</evidence>
<dbReference type="RefSeq" id="WP_007790524.1">
    <property type="nucleotide sequence ID" value="NZ_ADGQ01000066.1"/>
</dbReference>
<dbReference type="PIRSF" id="PIRSF021362">
    <property type="entry name" value="UCP021362_HAD"/>
    <property type="match status" value="1"/>
</dbReference>
<dbReference type="PANTHER" id="PTHR35134">
    <property type="entry name" value="NUCLEOTIDASE YQFW-RELATED"/>
    <property type="match status" value="1"/>
</dbReference>
<dbReference type="Gene3D" id="3.40.50.1000">
    <property type="entry name" value="HAD superfamily/HAD-like"/>
    <property type="match status" value="1"/>
</dbReference>
<dbReference type="GeneID" id="84801200"/>
<dbReference type="InterPro" id="IPR009206">
    <property type="entry name" value="Nucleotidase_putative"/>
</dbReference>
<proteinExistence type="inferred from homology"/>
<comment type="similarity">
    <text evidence="1 3">Belongs to the 5'(3')-deoxyribonucleotidase family.</text>
</comment>
<dbReference type="Proteomes" id="UP000003244">
    <property type="component" value="Unassembled WGS sequence"/>
</dbReference>
<dbReference type="EC" id="3.1.3.-" evidence="3"/>
<dbReference type="EMBL" id="ADGQ01000066">
    <property type="protein sequence ID" value="EFM64189.1"/>
    <property type="molecule type" value="Genomic_DNA"/>
</dbReference>
<sequence>MKRNICIDIDGTMTSPYFFIPYLNKLTGKNLGIEDYTSIDWNDTYGPEHSQMYKDFDHIHTDIYWENKLVEGAREVVNDLYDRGDRVYIVTARSSAIANVTNAWIDRQGINYTDIFSISGNGGKVAMAEKLACDCFIEDDPSNAINLDKAGYKVILMDATYNRNIEGDNITRVSSWEEVRELLL</sequence>
<evidence type="ECO:0000256" key="1">
    <source>
        <dbReference type="ARBA" id="ARBA00009589"/>
    </source>
</evidence>
<organism evidence="5 6">
    <name type="scientific">Peptostreptococcus stomatis DSM 17678</name>
    <dbReference type="NCBI Taxonomy" id="596315"/>
    <lineage>
        <taxon>Bacteria</taxon>
        <taxon>Bacillati</taxon>
        <taxon>Bacillota</taxon>
        <taxon>Clostridia</taxon>
        <taxon>Peptostreptococcales</taxon>
        <taxon>Peptostreptococcaceae</taxon>
        <taxon>Peptostreptococcus</taxon>
    </lineage>
</organism>
<dbReference type="AlphaFoldDB" id="E0E4I5"/>
<name>E0E4I5_9FIRM</name>
<reference evidence="5 6" key="1">
    <citation type="submission" date="2010-08" db="EMBL/GenBank/DDBJ databases">
        <authorList>
            <person name="Harkins D.M."/>
            <person name="Madupu R."/>
            <person name="Durkin A.S."/>
            <person name="Torralba M."/>
            <person name="Methe B."/>
            <person name="Sutton G.G."/>
            <person name="Nelson K.E."/>
        </authorList>
    </citation>
    <scope>NUCLEOTIDE SEQUENCE [LARGE SCALE GENOMIC DNA]</scope>
    <source>
        <strain evidence="5 6">DSM 17678</strain>
    </source>
</reference>
<keyword evidence="6" id="KW-1185">Reference proteome</keyword>
<dbReference type="GO" id="GO:0008253">
    <property type="term" value="F:5'-nucleotidase activity"/>
    <property type="evidence" value="ECO:0007669"/>
    <property type="project" value="InterPro"/>
</dbReference>
<dbReference type="InterPro" id="IPR036412">
    <property type="entry name" value="HAD-like_sf"/>
</dbReference>
<dbReference type="Pfam" id="PF06941">
    <property type="entry name" value="NT5C"/>
    <property type="match status" value="1"/>
</dbReference>
<evidence type="ECO:0000313" key="5">
    <source>
        <dbReference type="EMBL" id="EFM64189.1"/>
    </source>
</evidence>